<organism evidence="1">
    <name type="scientific">marine sediment metagenome</name>
    <dbReference type="NCBI Taxonomy" id="412755"/>
    <lineage>
        <taxon>unclassified sequences</taxon>
        <taxon>metagenomes</taxon>
        <taxon>ecological metagenomes</taxon>
    </lineage>
</organism>
<name>X1JWZ9_9ZZZZ</name>
<protein>
    <submittedName>
        <fullName evidence="1">Uncharacterized protein</fullName>
    </submittedName>
</protein>
<dbReference type="EMBL" id="BARU01048720">
    <property type="protein sequence ID" value="GAH98647.1"/>
    <property type="molecule type" value="Genomic_DNA"/>
</dbReference>
<evidence type="ECO:0000313" key="1">
    <source>
        <dbReference type="EMBL" id="GAH98647.1"/>
    </source>
</evidence>
<sequence>DILLEARNRTLGITDIPNIKLIGEKLEDIKLTVDFCVSKLEDINFKNTYVKSGRICSGCFKEAYHL</sequence>
<feature type="non-terminal residue" evidence="1">
    <location>
        <position position="1"/>
    </location>
</feature>
<dbReference type="AlphaFoldDB" id="X1JWZ9"/>
<feature type="non-terminal residue" evidence="1">
    <location>
        <position position="66"/>
    </location>
</feature>
<proteinExistence type="predicted"/>
<reference evidence="1" key="1">
    <citation type="journal article" date="2014" name="Front. Microbiol.">
        <title>High frequency of phylogenetically diverse reductive dehalogenase-homologous genes in deep subseafloor sedimentary metagenomes.</title>
        <authorList>
            <person name="Kawai M."/>
            <person name="Futagami T."/>
            <person name="Toyoda A."/>
            <person name="Takaki Y."/>
            <person name="Nishi S."/>
            <person name="Hori S."/>
            <person name="Arai W."/>
            <person name="Tsubouchi T."/>
            <person name="Morono Y."/>
            <person name="Uchiyama I."/>
            <person name="Ito T."/>
            <person name="Fujiyama A."/>
            <person name="Inagaki F."/>
            <person name="Takami H."/>
        </authorList>
    </citation>
    <scope>NUCLEOTIDE SEQUENCE</scope>
    <source>
        <strain evidence="1">Expedition CK06-06</strain>
    </source>
</reference>
<comment type="caution">
    <text evidence="1">The sequence shown here is derived from an EMBL/GenBank/DDBJ whole genome shotgun (WGS) entry which is preliminary data.</text>
</comment>
<accession>X1JWZ9</accession>
<gene>
    <name evidence="1" type="ORF">S03H2_72230</name>
</gene>